<dbReference type="AlphaFoldDB" id="A0A150FUK4"/>
<dbReference type="OrthoDB" id="4249at2759"/>
<keyword evidence="6" id="KW-0862">Zinc</keyword>
<keyword evidence="1 6" id="KW-0831">Ubiquinone biosynthesis</keyword>
<comment type="caution">
    <text evidence="8">The sequence shown here is derived from an EMBL/GenBank/DDBJ whole genome shotgun (WGS) entry which is preliminary data.</text>
</comment>
<dbReference type="HAMAP" id="MF_03111">
    <property type="entry name" value="Coq4"/>
    <property type="match status" value="1"/>
</dbReference>
<feature type="binding site" evidence="6">
    <location>
        <position position="133"/>
    </location>
    <ligand>
        <name>Zn(2+)</name>
        <dbReference type="ChEBI" id="CHEBI:29105"/>
    </ligand>
</feature>
<dbReference type="Pfam" id="PF05019">
    <property type="entry name" value="Coq4"/>
    <property type="match status" value="1"/>
</dbReference>
<name>A0A150FUK4_GONPE</name>
<evidence type="ECO:0000256" key="6">
    <source>
        <dbReference type="HAMAP-Rule" id="MF_03111"/>
    </source>
</evidence>
<protein>
    <recommendedName>
        <fullName evidence="6">Ubiquinone biosynthesis protein COQ4 homolog, mitochondrial</fullName>
    </recommendedName>
    <alternativeName>
        <fullName evidence="6">4-hydroxy-3-methoxy-5-polyprenylbenzoate decarboxylase</fullName>
        <ecNumber evidence="6">4.1.1.130</ecNumber>
    </alternativeName>
    <alternativeName>
        <fullName evidence="6">Coenzyme Q biosynthesis protein 4 homolog</fullName>
    </alternativeName>
</protein>
<evidence type="ECO:0000256" key="5">
    <source>
        <dbReference type="ARBA" id="ARBA00023239"/>
    </source>
</evidence>
<dbReference type="UniPathway" id="UPA00232"/>
<feature type="binding site" evidence="6">
    <location>
        <position position="149"/>
    </location>
    <ligand>
        <name>Zn(2+)</name>
        <dbReference type="ChEBI" id="CHEBI:29105"/>
    </ligand>
</feature>
<dbReference type="PANTHER" id="PTHR12922:SF7">
    <property type="entry name" value="UBIQUINONE BIOSYNTHESIS PROTEIN COQ4 HOMOLOG, MITOCHONDRIAL"/>
    <property type="match status" value="1"/>
</dbReference>
<dbReference type="InterPro" id="IPR027540">
    <property type="entry name" value="Coq4_euk"/>
</dbReference>
<comment type="similarity">
    <text evidence="6">Belongs to the COQ4 family.</text>
</comment>
<dbReference type="STRING" id="33097.A0A150FUK4"/>
<feature type="binding site" evidence="6">
    <location>
        <position position="137"/>
    </location>
    <ligand>
        <name>Zn(2+)</name>
        <dbReference type="ChEBI" id="CHEBI:29105"/>
    </ligand>
</feature>
<comment type="pathway">
    <text evidence="6">Cofactor biosynthesis; ubiquinone biosynthesis.</text>
</comment>
<sequence length="247" mass="28076">MSLGRYAPLYPTHVPLNPLQKGAVALLSAAGALLRPARADLVAAVGETTGEWLLPSIRDRMRRDPLGAQILAERPRVTNATIELCRTMPPGSFGAAYARFMGDRRFQADERPPVRFVDDEELAYVMCRAREVHDFWHVLFDCHTNVFGELALKGLEFVQTGLPMTGLAVLGAQYRLPPADRELLQRHYLPWALRAGNRCEDLMSIYYERHFEEDLERVRQEHRIIPAPQPPQHLRFRGPQPPKPPRA</sequence>
<evidence type="ECO:0000313" key="9">
    <source>
        <dbReference type="Proteomes" id="UP000075714"/>
    </source>
</evidence>
<comment type="cofactor">
    <cofactor evidence="6">
        <name>Zn(2+)</name>
        <dbReference type="ChEBI" id="CHEBI:29105"/>
    </cofactor>
</comment>
<proteinExistence type="inferred from homology"/>
<feature type="region of interest" description="Disordered" evidence="7">
    <location>
        <begin position="228"/>
        <end position="247"/>
    </location>
</feature>
<feature type="binding site" evidence="6">
    <location>
        <position position="134"/>
    </location>
    <ligand>
        <name>Zn(2+)</name>
        <dbReference type="ChEBI" id="CHEBI:29105"/>
    </ligand>
</feature>
<evidence type="ECO:0000256" key="3">
    <source>
        <dbReference type="ARBA" id="ARBA00023128"/>
    </source>
</evidence>
<dbReference type="Proteomes" id="UP000075714">
    <property type="component" value="Unassembled WGS sequence"/>
</dbReference>
<accession>A0A150FUK4</accession>
<dbReference type="GO" id="GO:0008270">
    <property type="term" value="F:zinc ion binding"/>
    <property type="evidence" value="ECO:0007669"/>
    <property type="project" value="UniProtKB-UniRule"/>
</dbReference>
<evidence type="ECO:0000256" key="2">
    <source>
        <dbReference type="ARBA" id="ARBA00022792"/>
    </source>
</evidence>
<dbReference type="GO" id="GO:0120539">
    <property type="term" value="F:4-hydroxy-3-methoxy-5-polyprenylbenzoate decarboxylase activity"/>
    <property type="evidence" value="ECO:0007669"/>
    <property type="project" value="UniProtKB-EC"/>
</dbReference>
<evidence type="ECO:0000256" key="7">
    <source>
        <dbReference type="SAM" id="MobiDB-lite"/>
    </source>
</evidence>
<keyword evidence="6" id="KW-0479">Metal-binding</keyword>
<reference evidence="9" key="1">
    <citation type="journal article" date="2016" name="Nat. Commun.">
        <title>The Gonium pectorale genome demonstrates co-option of cell cycle regulation during the evolution of multicellularity.</title>
        <authorList>
            <person name="Hanschen E.R."/>
            <person name="Marriage T.N."/>
            <person name="Ferris P.J."/>
            <person name="Hamaji T."/>
            <person name="Toyoda A."/>
            <person name="Fujiyama A."/>
            <person name="Neme R."/>
            <person name="Noguchi H."/>
            <person name="Minakuchi Y."/>
            <person name="Suzuki M."/>
            <person name="Kawai-Toyooka H."/>
            <person name="Smith D.R."/>
            <person name="Sparks H."/>
            <person name="Anderson J."/>
            <person name="Bakaric R."/>
            <person name="Luria V."/>
            <person name="Karger A."/>
            <person name="Kirschner M.W."/>
            <person name="Durand P.M."/>
            <person name="Michod R.E."/>
            <person name="Nozaki H."/>
            <person name="Olson B.J."/>
        </authorList>
    </citation>
    <scope>NUCLEOTIDE SEQUENCE [LARGE SCALE GENOMIC DNA]</scope>
    <source>
        <strain evidence="9">NIES-2863</strain>
    </source>
</reference>
<comment type="function">
    <text evidence="6">Lyase that catalyzes the C1-decarboxylation of 4-hydroxy-3-methoxy-5-(all-trans-polyprenyl)benzoic acid into 2-methoxy-6-(all-trans-polyprenyl)phenol during ubiquinone biosynthesis.</text>
</comment>
<evidence type="ECO:0000256" key="4">
    <source>
        <dbReference type="ARBA" id="ARBA00023136"/>
    </source>
</evidence>
<comment type="subcellular location">
    <subcellularLocation>
        <location evidence="6">Mitochondrion inner membrane</location>
        <topology evidence="6">Peripheral membrane protein</topology>
        <orientation evidence="6">Matrix side</orientation>
    </subcellularLocation>
</comment>
<dbReference type="PANTHER" id="PTHR12922">
    <property type="entry name" value="UBIQUINONE BIOSYNTHESIS PROTEIN"/>
    <property type="match status" value="1"/>
</dbReference>
<keyword evidence="5 6" id="KW-0456">Lyase</keyword>
<evidence type="ECO:0000313" key="8">
    <source>
        <dbReference type="EMBL" id="KXZ41294.1"/>
    </source>
</evidence>
<dbReference type="EMBL" id="LSYV01000569">
    <property type="protein sequence ID" value="KXZ41294.1"/>
    <property type="molecule type" value="Genomic_DNA"/>
</dbReference>
<keyword evidence="2 6" id="KW-0999">Mitochondrion inner membrane</keyword>
<keyword evidence="9" id="KW-1185">Reference proteome</keyword>
<organism evidence="8 9">
    <name type="scientific">Gonium pectorale</name>
    <name type="common">Green alga</name>
    <dbReference type="NCBI Taxonomy" id="33097"/>
    <lineage>
        <taxon>Eukaryota</taxon>
        <taxon>Viridiplantae</taxon>
        <taxon>Chlorophyta</taxon>
        <taxon>core chlorophytes</taxon>
        <taxon>Chlorophyceae</taxon>
        <taxon>CS clade</taxon>
        <taxon>Chlamydomonadales</taxon>
        <taxon>Volvocaceae</taxon>
        <taxon>Gonium</taxon>
    </lineage>
</organism>
<comment type="catalytic activity">
    <reaction evidence="6">
        <text>a 4-hydroxy-3-methoxy-5-(all-trans-polyprenyl)benzoate + H(+) = a 2-methoxy-6-(all-trans-polyprenyl)phenol + CO2</text>
        <dbReference type="Rhea" id="RHEA:81179"/>
        <dbReference type="Rhea" id="RHEA-COMP:9551"/>
        <dbReference type="Rhea" id="RHEA-COMP:10931"/>
        <dbReference type="ChEBI" id="CHEBI:15378"/>
        <dbReference type="ChEBI" id="CHEBI:16526"/>
        <dbReference type="ChEBI" id="CHEBI:62731"/>
        <dbReference type="ChEBI" id="CHEBI:84443"/>
        <dbReference type="EC" id="4.1.1.130"/>
    </reaction>
</comment>
<keyword evidence="3 6" id="KW-0496">Mitochondrion</keyword>
<comment type="subunit">
    <text evidence="6">Component of a multi-subunit COQ enzyme complex.</text>
</comment>
<dbReference type="GO" id="GO:0031314">
    <property type="term" value="C:extrinsic component of mitochondrial inner membrane"/>
    <property type="evidence" value="ECO:0007669"/>
    <property type="project" value="UniProtKB-UniRule"/>
</dbReference>
<dbReference type="EC" id="4.1.1.130" evidence="6"/>
<evidence type="ECO:0000256" key="1">
    <source>
        <dbReference type="ARBA" id="ARBA00022688"/>
    </source>
</evidence>
<gene>
    <name evidence="8" type="ORF">GPECTOR_572g612</name>
</gene>
<keyword evidence="4 6" id="KW-0472">Membrane</keyword>
<dbReference type="InterPro" id="IPR007715">
    <property type="entry name" value="Coq4"/>
</dbReference>